<dbReference type="Pfam" id="PF01315">
    <property type="entry name" value="Ald_Xan_dh_C"/>
    <property type="match status" value="1"/>
</dbReference>
<dbReference type="PANTHER" id="PTHR11908">
    <property type="entry name" value="XANTHINE DEHYDROGENASE"/>
    <property type="match status" value="1"/>
</dbReference>
<keyword evidence="5" id="KW-1185">Reference proteome</keyword>
<dbReference type="GO" id="GO:0005506">
    <property type="term" value="F:iron ion binding"/>
    <property type="evidence" value="ECO:0007669"/>
    <property type="project" value="InterPro"/>
</dbReference>
<organism evidence="4 5">
    <name type="scientific">Orrella marina</name>
    <dbReference type="NCBI Taxonomy" id="2163011"/>
    <lineage>
        <taxon>Bacteria</taxon>
        <taxon>Pseudomonadati</taxon>
        <taxon>Pseudomonadota</taxon>
        <taxon>Betaproteobacteria</taxon>
        <taxon>Burkholderiales</taxon>
        <taxon>Alcaligenaceae</taxon>
        <taxon>Orrella</taxon>
    </lineage>
</organism>
<keyword evidence="2" id="KW-0560">Oxidoreductase</keyword>
<evidence type="ECO:0000256" key="2">
    <source>
        <dbReference type="ARBA" id="ARBA00023002"/>
    </source>
</evidence>
<protein>
    <submittedName>
        <fullName evidence="4">Oxidoreductase</fullName>
    </submittedName>
</protein>
<evidence type="ECO:0000313" key="4">
    <source>
        <dbReference type="EMBL" id="AWB35465.1"/>
    </source>
</evidence>
<dbReference type="InterPro" id="IPR016208">
    <property type="entry name" value="Ald_Oxase/xanthine_DH-like"/>
</dbReference>
<sequence>MLKKTEAPQKDLHVVGTRPVRPDGVPKVTGLAQYGADYSLPGMLWGKIVRSPHAHARIRSIDTSKALALPGVKAVMVGEDMPDHPFSYQGPDRVQVNFWHMTRNVMAREKVLFEGHPVAAVAATTQAIAEQAAGLIEVDYEVLPHVIDVDEAMADDAPLLFEDMITRGVDPAPTRPSNVARRTEFKAGDLDAGFAQADEIVEMNFKTAPVHQGYIEPHACLVRYGSDGQVEIWSSSQGHFMVRAYTSKLLGLPINDLTVHPAEIGGGFGGKTVVYVEPVAAVLSRKSGHPVKIVMSREDVFKATGPTSGSSMTVRMGVTRDGRIVAADGVFKLQGGAFPGSPVINAAMCAFSVYDLENARAVGYDVVSNRPKSVAYRAPGSPIAAFAVECVVDELARRIGMDPLELRLKNAVKAGSPTIWGPRHGHDGFRETIEALMQHPDYKKPLGPNQGRGVASGFWFNGGGESAVTVHVAEDGSVSIASGSMDVGGSRASMAIMAAETLGVPYERVRSTVTDTASIGYNHVTGGSRVTYATGMAVVQACNKIVDDMRARAAMIWDVDVEGVIWEDGCAKPLNADVGDFKPLTLAEIAAKRAVTGGPIAAEVAINAGGQAPGFSTQFCDVEVDPETGAVKVLRYVAAQDVGKAIHPSYVEGQIQGGVVQGIGWALNEAYIYNDKGHLENAGFLDYRIPVASDLPMIEALIVEVPNPNHPFGVKGVGEVNIVPVMSAVSNAIRSATGVRLTSLPMSPPVVLEALDSESVSV</sequence>
<dbReference type="KEGG" id="boz:DBV39_18890"/>
<dbReference type="OrthoDB" id="221297at2"/>
<name>A0A2R4XNU8_9BURK</name>
<keyword evidence="1" id="KW-0500">Molybdenum</keyword>
<dbReference type="SUPFAM" id="SSF54665">
    <property type="entry name" value="CO dehydrogenase molybdoprotein N-domain-like"/>
    <property type="match status" value="1"/>
</dbReference>
<dbReference type="Pfam" id="PF02738">
    <property type="entry name" value="MoCoBD_1"/>
    <property type="match status" value="1"/>
</dbReference>
<dbReference type="Pfam" id="PF20256">
    <property type="entry name" value="MoCoBD_2"/>
    <property type="match status" value="1"/>
</dbReference>
<dbReference type="SMART" id="SM01008">
    <property type="entry name" value="Ald_Xan_dh_C"/>
    <property type="match status" value="1"/>
</dbReference>
<dbReference type="AlphaFoldDB" id="A0A2R4XNU8"/>
<dbReference type="InterPro" id="IPR037165">
    <property type="entry name" value="AldOxase/xan_DH_Mopterin-bd_sf"/>
</dbReference>
<dbReference type="InterPro" id="IPR008274">
    <property type="entry name" value="AldOxase/xan_DH_MoCoBD1"/>
</dbReference>
<proteinExistence type="predicted"/>
<dbReference type="InterPro" id="IPR036856">
    <property type="entry name" value="Ald_Oxase/Xan_DH_a/b_sf"/>
</dbReference>
<evidence type="ECO:0000313" key="5">
    <source>
        <dbReference type="Proteomes" id="UP000244571"/>
    </source>
</evidence>
<dbReference type="Gene3D" id="3.30.365.10">
    <property type="entry name" value="Aldehyde oxidase/xanthine dehydrogenase, molybdopterin binding domain"/>
    <property type="match status" value="4"/>
</dbReference>
<gene>
    <name evidence="4" type="ORF">DBV39_18890</name>
</gene>
<dbReference type="RefSeq" id="WP_108622921.1">
    <property type="nucleotide sequence ID" value="NZ_CP028901.1"/>
</dbReference>
<dbReference type="SUPFAM" id="SSF56003">
    <property type="entry name" value="Molybdenum cofactor-binding domain"/>
    <property type="match status" value="1"/>
</dbReference>
<evidence type="ECO:0000256" key="1">
    <source>
        <dbReference type="ARBA" id="ARBA00022505"/>
    </source>
</evidence>
<accession>A0A2R4XNU8</accession>
<dbReference type="GO" id="GO:0016491">
    <property type="term" value="F:oxidoreductase activity"/>
    <property type="evidence" value="ECO:0007669"/>
    <property type="project" value="UniProtKB-KW"/>
</dbReference>
<reference evidence="4 5" key="1">
    <citation type="submission" date="2018-04" db="EMBL/GenBank/DDBJ databases">
        <title>Bordetella sp. HZ20 isolated from seawater.</title>
        <authorList>
            <person name="Sun C."/>
        </authorList>
    </citation>
    <scope>NUCLEOTIDE SEQUENCE [LARGE SCALE GENOMIC DNA]</scope>
    <source>
        <strain evidence="4 5">HZ20</strain>
    </source>
</reference>
<evidence type="ECO:0000259" key="3">
    <source>
        <dbReference type="SMART" id="SM01008"/>
    </source>
</evidence>
<dbReference type="EMBL" id="CP028901">
    <property type="protein sequence ID" value="AWB35465.1"/>
    <property type="molecule type" value="Genomic_DNA"/>
</dbReference>
<dbReference type="PANTHER" id="PTHR11908:SF132">
    <property type="entry name" value="ALDEHYDE OXIDASE 1-RELATED"/>
    <property type="match status" value="1"/>
</dbReference>
<dbReference type="InterPro" id="IPR046867">
    <property type="entry name" value="AldOxase/xan_DH_MoCoBD2"/>
</dbReference>
<feature type="domain" description="Aldehyde oxidase/xanthine dehydrogenase a/b hammerhead" evidence="3">
    <location>
        <begin position="29"/>
        <end position="144"/>
    </location>
</feature>
<dbReference type="Proteomes" id="UP000244571">
    <property type="component" value="Chromosome"/>
</dbReference>
<dbReference type="InterPro" id="IPR000674">
    <property type="entry name" value="Ald_Oxase/Xan_DH_a/b"/>
</dbReference>
<dbReference type="Gene3D" id="3.90.1170.50">
    <property type="entry name" value="Aldehyde oxidase/xanthine dehydrogenase, a/b hammerhead"/>
    <property type="match status" value="1"/>
</dbReference>